<dbReference type="InterPro" id="IPR011990">
    <property type="entry name" value="TPR-like_helical_dom_sf"/>
</dbReference>
<dbReference type="SUPFAM" id="SSF48452">
    <property type="entry name" value="TPR-like"/>
    <property type="match status" value="2"/>
</dbReference>
<proteinExistence type="predicted"/>
<dbReference type="InterPro" id="IPR027417">
    <property type="entry name" value="P-loop_NTPase"/>
</dbReference>
<dbReference type="Pfam" id="PF13374">
    <property type="entry name" value="TPR_10"/>
    <property type="match status" value="1"/>
</dbReference>
<sequence>MEPTSGPSRGTLQLEYDDVPMTGNSVQNIPATESAAGSSSQMFAHASQFQINNSTFQAAHTIINNRTVNNVWEKEVVPSGYQERMSNINSQPRPPDFIGRKDHISLLENHFIKGKSSAAQHKQKVYLLWGLGGSGKTQTALEFAFQFHDQFTKIWMIHAASESLIQASFYDIAKQINWPQPTWQAGKRWLEDHKEEWLVIYDNADNPELNLGKFLPSCRHGNVIITSRNAALIQLTGPYGSNTELKDMDHADAVQLLLSYAGMSHNTVVEDQVMAGKIVQTLHCFPLALVQAGAYIQQQHCLYGYLERFNSQRAHIMSINMSQSFDDYTLSVYSTWNLSWNKLHNSAQEFLKICSCMHFENIPREIFRRVVQNIDKVDQEHPGPLVHQVISLLDKLFSNSKEWNDIEMDKIISELQKFSLINVLQHGKTYNIHPLVHQWVFDGVQHYIDVIAAFLAVSMQELNGEEMSFVLQVQEHCKLVNALDFNEVFIWEAFARVVVTEWKLCEGIGFWRGIGPVFQWNAGESVWEVGRYNDALELEEPLLKLSEQVLGMEHPDTLTRTQNLAVTYRNLGRYNDALELQEPLLKLSEQVLGKEHLYTLTRTQNLAVTYRNLGRYNDALELQEPLLKLSEQVLGKENPDTLTRTQNLAVTYANLGRYNDALELEKPLLKLSEQVLGKEHPNTLGYTQNLANTFTYLGQYKDALELQEPLLKLSEQVHWQRTSRYSGPNAELGSNIWISGEIQGCT</sequence>
<accession>A0A6A4HJV4</accession>
<name>A0A6A4HJV4_9AGAR</name>
<gene>
    <name evidence="1" type="ORF">BT96DRAFT_976842</name>
</gene>
<organism evidence="1 2">
    <name type="scientific">Gymnopus androsaceus JB14</name>
    <dbReference type="NCBI Taxonomy" id="1447944"/>
    <lineage>
        <taxon>Eukaryota</taxon>
        <taxon>Fungi</taxon>
        <taxon>Dikarya</taxon>
        <taxon>Basidiomycota</taxon>
        <taxon>Agaricomycotina</taxon>
        <taxon>Agaricomycetes</taxon>
        <taxon>Agaricomycetidae</taxon>
        <taxon>Agaricales</taxon>
        <taxon>Marasmiineae</taxon>
        <taxon>Omphalotaceae</taxon>
        <taxon>Gymnopus</taxon>
    </lineage>
</organism>
<evidence type="ECO:0000313" key="1">
    <source>
        <dbReference type="EMBL" id="KAE9397738.1"/>
    </source>
</evidence>
<dbReference type="PANTHER" id="PTHR46082:SF11">
    <property type="entry name" value="AAA+ ATPASE DOMAIN-CONTAINING PROTEIN-RELATED"/>
    <property type="match status" value="1"/>
</dbReference>
<dbReference type="Gene3D" id="1.25.40.10">
    <property type="entry name" value="Tetratricopeptide repeat domain"/>
    <property type="match status" value="1"/>
</dbReference>
<dbReference type="Gene3D" id="3.40.50.300">
    <property type="entry name" value="P-loop containing nucleotide triphosphate hydrolases"/>
    <property type="match status" value="1"/>
</dbReference>
<dbReference type="OrthoDB" id="2941463at2759"/>
<reference evidence="1" key="1">
    <citation type="journal article" date="2019" name="Environ. Microbiol.">
        <title>Fungal ecological strategies reflected in gene transcription - a case study of two litter decomposers.</title>
        <authorList>
            <person name="Barbi F."/>
            <person name="Kohler A."/>
            <person name="Barry K."/>
            <person name="Baskaran P."/>
            <person name="Daum C."/>
            <person name="Fauchery L."/>
            <person name="Ihrmark K."/>
            <person name="Kuo A."/>
            <person name="LaButti K."/>
            <person name="Lipzen A."/>
            <person name="Morin E."/>
            <person name="Grigoriev I.V."/>
            <person name="Henrissat B."/>
            <person name="Lindahl B."/>
            <person name="Martin F."/>
        </authorList>
    </citation>
    <scope>NUCLEOTIDE SEQUENCE</scope>
    <source>
        <strain evidence="1">JB14</strain>
    </source>
</reference>
<evidence type="ECO:0000313" key="2">
    <source>
        <dbReference type="Proteomes" id="UP000799118"/>
    </source>
</evidence>
<dbReference type="PANTHER" id="PTHR46082">
    <property type="entry name" value="ATP/GTP-BINDING PROTEIN-RELATED"/>
    <property type="match status" value="1"/>
</dbReference>
<dbReference type="Pfam" id="PF13424">
    <property type="entry name" value="TPR_12"/>
    <property type="match status" value="2"/>
</dbReference>
<dbReference type="SUPFAM" id="SSF52540">
    <property type="entry name" value="P-loop containing nucleoside triphosphate hydrolases"/>
    <property type="match status" value="1"/>
</dbReference>
<keyword evidence="2" id="KW-1185">Reference proteome</keyword>
<dbReference type="Proteomes" id="UP000799118">
    <property type="component" value="Unassembled WGS sequence"/>
</dbReference>
<protein>
    <submittedName>
        <fullName evidence="1">Uncharacterized protein</fullName>
    </submittedName>
</protein>
<dbReference type="AlphaFoldDB" id="A0A6A4HJV4"/>
<dbReference type="InterPro" id="IPR053137">
    <property type="entry name" value="NLR-like"/>
</dbReference>
<dbReference type="EMBL" id="ML769493">
    <property type="protein sequence ID" value="KAE9397738.1"/>
    <property type="molecule type" value="Genomic_DNA"/>
</dbReference>